<feature type="region of interest" description="Disordered" evidence="1">
    <location>
        <begin position="101"/>
        <end position="127"/>
    </location>
</feature>
<reference evidence="2 3" key="1">
    <citation type="submission" date="2024-09" db="EMBL/GenBank/DDBJ databases">
        <title>The Natural Products Discovery Center: Release of the First 8490 Sequenced Strains for Exploring Actinobacteria Biosynthetic Diversity.</title>
        <authorList>
            <person name="Kalkreuter E."/>
            <person name="Kautsar S.A."/>
            <person name="Yang D."/>
            <person name="Bader C.D."/>
            <person name="Teijaro C.N."/>
            <person name="Fluegel L."/>
            <person name="Davis C.M."/>
            <person name="Simpson J.R."/>
            <person name="Lauterbach L."/>
            <person name="Steele A.D."/>
            <person name="Gui C."/>
            <person name="Meng S."/>
            <person name="Li G."/>
            <person name="Viehrig K."/>
            <person name="Ye F."/>
            <person name="Su P."/>
            <person name="Kiefer A.F."/>
            <person name="Nichols A."/>
            <person name="Cepeda A.J."/>
            <person name="Yan W."/>
            <person name="Fan B."/>
            <person name="Jiang Y."/>
            <person name="Adhikari A."/>
            <person name="Zheng C.-J."/>
            <person name="Schuster L."/>
            <person name="Cowan T.M."/>
            <person name="Smanski M.J."/>
            <person name="Chevrette M.G."/>
            <person name="De Carvalho L.P.S."/>
            <person name="Shen B."/>
        </authorList>
    </citation>
    <scope>NUCLEOTIDE SEQUENCE [LARGE SCALE GENOMIC DNA]</scope>
    <source>
        <strain evidence="2 3">NPDC059500</strain>
    </source>
</reference>
<dbReference type="Proteomes" id="UP001599756">
    <property type="component" value="Unassembled WGS sequence"/>
</dbReference>
<feature type="compositionally biased region" description="Pro residues" evidence="1">
    <location>
        <begin position="117"/>
        <end position="127"/>
    </location>
</feature>
<dbReference type="EMBL" id="JBHYTS010000101">
    <property type="protein sequence ID" value="MFE1755631.1"/>
    <property type="molecule type" value="Genomic_DNA"/>
</dbReference>
<name>A0ABW6HH34_9ACTN</name>
<evidence type="ECO:0000256" key="1">
    <source>
        <dbReference type="SAM" id="MobiDB-lite"/>
    </source>
</evidence>
<comment type="caution">
    <text evidence="2">The sequence shown here is derived from an EMBL/GenBank/DDBJ whole genome shotgun (WGS) entry which is preliminary data.</text>
</comment>
<dbReference type="RefSeq" id="WP_381843354.1">
    <property type="nucleotide sequence ID" value="NZ_JBHYTS010000101.1"/>
</dbReference>
<accession>A0ABW6HH34</accession>
<feature type="compositionally biased region" description="Basic and acidic residues" evidence="1">
    <location>
        <begin position="101"/>
        <end position="113"/>
    </location>
</feature>
<keyword evidence="3" id="KW-1185">Reference proteome</keyword>
<protein>
    <submittedName>
        <fullName evidence="2">Uncharacterized protein</fullName>
    </submittedName>
</protein>
<organism evidence="2 3">
    <name type="scientific">Streptomyces anandii</name>
    <dbReference type="NCBI Taxonomy" id="285454"/>
    <lineage>
        <taxon>Bacteria</taxon>
        <taxon>Bacillati</taxon>
        <taxon>Actinomycetota</taxon>
        <taxon>Actinomycetes</taxon>
        <taxon>Kitasatosporales</taxon>
        <taxon>Streptomycetaceae</taxon>
        <taxon>Streptomyces</taxon>
    </lineage>
</organism>
<evidence type="ECO:0000313" key="3">
    <source>
        <dbReference type="Proteomes" id="UP001599756"/>
    </source>
</evidence>
<proteinExistence type="predicted"/>
<gene>
    <name evidence="2" type="ORF">ACFW88_34720</name>
</gene>
<sequence length="127" mass="13527">MTARDTGTRGITGDIRVRAEGDVDAEALAYVREKVGAALGRPGLPPASGKVRVVRAAAHHVGLPWSAGTEIRLGDDLVVVHAQEASARELADRLQDRLRAATERAAHRGDTARRSATPPPWRGGPER</sequence>
<evidence type="ECO:0000313" key="2">
    <source>
        <dbReference type="EMBL" id="MFE1755631.1"/>
    </source>
</evidence>